<evidence type="ECO:0000313" key="1">
    <source>
        <dbReference type="EMBL" id="KUR73117.1"/>
    </source>
</evidence>
<dbReference type="AlphaFoldDB" id="A0A124JW98"/>
<accession>A0A124JW98</accession>
<organism evidence="1 2">
    <name type="scientific">Novosphingobium fuchskuhlense</name>
    <dbReference type="NCBI Taxonomy" id="1117702"/>
    <lineage>
        <taxon>Bacteria</taxon>
        <taxon>Pseudomonadati</taxon>
        <taxon>Pseudomonadota</taxon>
        <taxon>Alphaproteobacteria</taxon>
        <taxon>Sphingomonadales</taxon>
        <taxon>Sphingomonadaceae</taxon>
        <taxon>Novosphingobium</taxon>
    </lineage>
</organism>
<dbReference type="EMBL" id="LLZS01000003">
    <property type="protein sequence ID" value="KUR73117.1"/>
    <property type="molecule type" value="Genomic_DNA"/>
</dbReference>
<dbReference type="RefSeq" id="WP_067909302.1">
    <property type="nucleotide sequence ID" value="NZ_KQ954244.1"/>
</dbReference>
<keyword evidence="2" id="KW-1185">Reference proteome</keyword>
<reference evidence="1 2" key="1">
    <citation type="submission" date="2015-10" db="EMBL/GenBank/DDBJ databases">
        <title>Draft genome sequence of Novosphingobium fuchskuhlense DSM 25065 isolated from a surface water sample of the southwest basin of Lake Grosse Fuchskuhle.</title>
        <authorList>
            <person name="Ruckert C."/>
            <person name="Winkler A."/>
            <person name="Glaeser J."/>
            <person name="Grossart H.-P."/>
            <person name="Kalinowski J."/>
            <person name="Glaeser S."/>
        </authorList>
    </citation>
    <scope>NUCLEOTIDE SEQUENCE [LARGE SCALE GENOMIC DNA]</scope>
    <source>
        <strain evidence="1 2">FNE08-7</strain>
    </source>
</reference>
<protein>
    <recommendedName>
        <fullName evidence="3">DUF2093 domain-containing protein</fullName>
    </recommendedName>
</protein>
<dbReference type="OrthoDB" id="9801906at2"/>
<comment type="caution">
    <text evidence="1">The sequence shown here is derived from an EMBL/GenBank/DDBJ whole genome shotgun (WGS) entry which is preliminary data.</text>
</comment>
<dbReference type="STRING" id="1117702.AQZ52_02895"/>
<sequence length="67" mass="7571">MLMNPANRLARLHYLPSHFRQTGAGDHVLCAVSGARIGLDMLRYWSVERQEAYASAEIATRRLLGEE</sequence>
<dbReference type="Pfam" id="PF09866">
    <property type="entry name" value="DUF2093"/>
    <property type="match status" value="1"/>
</dbReference>
<evidence type="ECO:0000313" key="2">
    <source>
        <dbReference type="Proteomes" id="UP000058012"/>
    </source>
</evidence>
<dbReference type="Proteomes" id="UP000058012">
    <property type="component" value="Unassembled WGS sequence"/>
</dbReference>
<evidence type="ECO:0008006" key="3">
    <source>
        <dbReference type="Google" id="ProtNLM"/>
    </source>
</evidence>
<name>A0A124JW98_9SPHN</name>
<gene>
    <name evidence="1" type="ORF">AQZ52_02895</name>
</gene>
<dbReference type="InterPro" id="IPR018661">
    <property type="entry name" value="DUF2093"/>
</dbReference>
<proteinExistence type="predicted"/>